<dbReference type="Proteomes" id="UP000317663">
    <property type="component" value="Unassembled WGS sequence"/>
</dbReference>
<accession>A0A502GEF3</accession>
<reference evidence="3 4" key="1">
    <citation type="journal article" date="2019" name="Environ. Microbiol.">
        <title>Species interactions and distinct microbial communities in high Arctic permafrost affected cryosols are associated with the CH4 and CO2 gas fluxes.</title>
        <authorList>
            <person name="Altshuler I."/>
            <person name="Hamel J."/>
            <person name="Turney S."/>
            <person name="Magnuson E."/>
            <person name="Levesque R."/>
            <person name="Greer C."/>
            <person name="Whyte L.G."/>
        </authorList>
    </citation>
    <scope>NUCLEOTIDE SEQUENCE [LARGE SCALE GENOMIC DNA]</scope>
    <source>
        <strain evidence="3 4">E4</strain>
    </source>
</reference>
<name>A0A502GEF3_9GAMM</name>
<evidence type="ECO:0000313" key="3">
    <source>
        <dbReference type="EMBL" id="TPG59918.1"/>
    </source>
</evidence>
<comment type="caution">
    <text evidence="3">The sequence shown here is derived from an EMBL/GenBank/DDBJ whole genome shotgun (WGS) entry which is preliminary data.</text>
</comment>
<protein>
    <recommendedName>
        <fullName evidence="2">CMP/dCMP-type deaminase domain-containing protein</fullName>
    </recommendedName>
</protein>
<dbReference type="InterPro" id="IPR015517">
    <property type="entry name" value="dCMP_deaminase-rel"/>
</dbReference>
<dbReference type="Gene3D" id="3.40.140.10">
    <property type="entry name" value="Cytidine Deaminase, domain 2"/>
    <property type="match status" value="1"/>
</dbReference>
<keyword evidence="1" id="KW-0378">Hydrolase</keyword>
<dbReference type="PANTHER" id="PTHR11086:SF18">
    <property type="entry name" value="DEOXYCYTIDYLATE DEAMINASE"/>
    <property type="match status" value="1"/>
</dbReference>
<dbReference type="InterPro" id="IPR002125">
    <property type="entry name" value="CMP_dCMP_dom"/>
</dbReference>
<dbReference type="PANTHER" id="PTHR11086">
    <property type="entry name" value="DEOXYCYTIDYLATE DEAMINASE-RELATED"/>
    <property type="match status" value="1"/>
</dbReference>
<evidence type="ECO:0000259" key="2">
    <source>
        <dbReference type="PROSITE" id="PS51747"/>
    </source>
</evidence>
<organism evidence="3 4">
    <name type="scientific">Ewingella americana</name>
    <dbReference type="NCBI Taxonomy" id="41202"/>
    <lineage>
        <taxon>Bacteria</taxon>
        <taxon>Pseudomonadati</taxon>
        <taxon>Pseudomonadota</taxon>
        <taxon>Gammaproteobacteria</taxon>
        <taxon>Enterobacterales</taxon>
        <taxon>Yersiniaceae</taxon>
        <taxon>Ewingella</taxon>
    </lineage>
</organism>
<feature type="domain" description="CMP/dCMP-type deaminase" evidence="2">
    <location>
        <begin position="18"/>
        <end position="146"/>
    </location>
</feature>
<sequence length="193" mass="21647">MPQLADLIRPLIIKEPSKWDIRFLMKAAMISSWSKDPSTKVGCVLVRPDKTIASEGYNGLAPQIEDTEARLNDRDVKYAFIDHAEENALDCCRDFSKAGYTMYVYPIHSCTKCFAKLLKQGVTRIVTVAGVHPRVSEKLPMILEIIREANANGHVMTLEFISSDVVQNALKNQAALFQEATLNLTSTDVTEWE</sequence>
<dbReference type="OrthoDB" id="9788517at2"/>
<keyword evidence="4" id="KW-1185">Reference proteome</keyword>
<dbReference type="RefSeq" id="WP_140473646.1">
    <property type="nucleotide sequence ID" value="NZ_RCZD01000008.1"/>
</dbReference>
<dbReference type="SUPFAM" id="SSF53927">
    <property type="entry name" value="Cytidine deaminase-like"/>
    <property type="match status" value="1"/>
</dbReference>
<dbReference type="AlphaFoldDB" id="A0A502GEF3"/>
<dbReference type="PROSITE" id="PS51747">
    <property type="entry name" value="CYT_DCMP_DEAMINASES_2"/>
    <property type="match status" value="1"/>
</dbReference>
<proteinExistence type="predicted"/>
<dbReference type="GO" id="GO:0004132">
    <property type="term" value="F:dCMP deaminase activity"/>
    <property type="evidence" value="ECO:0007669"/>
    <property type="project" value="TreeGrafter"/>
</dbReference>
<dbReference type="GO" id="GO:0005737">
    <property type="term" value="C:cytoplasm"/>
    <property type="evidence" value="ECO:0007669"/>
    <property type="project" value="TreeGrafter"/>
</dbReference>
<evidence type="ECO:0000256" key="1">
    <source>
        <dbReference type="ARBA" id="ARBA00022801"/>
    </source>
</evidence>
<evidence type="ECO:0000313" key="4">
    <source>
        <dbReference type="Proteomes" id="UP000317663"/>
    </source>
</evidence>
<dbReference type="InterPro" id="IPR016193">
    <property type="entry name" value="Cytidine_deaminase-like"/>
</dbReference>
<dbReference type="EMBL" id="RCZD01000008">
    <property type="protein sequence ID" value="TPG59918.1"/>
    <property type="molecule type" value="Genomic_DNA"/>
</dbReference>
<dbReference type="Pfam" id="PF00383">
    <property type="entry name" value="dCMP_cyt_deam_1"/>
    <property type="match status" value="1"/>
</dbReference>
<gene>
    <name evidence="3" type="ORF">EAH77_15235</name>
</gene>